<keyword evidence="6 8" id="KW-0547">Nucleotide-binding</keyword>
<dbReference type="PRINTS" id="PR01607">
    <property type="entry name" value="APYRASEFAMLY"/>
</dbReference>
<dbReference type="Proteomes" id="UP001075354">
    <property type="component" value="Chromosome 9"/>
</dbReference>
<dbReference type="Gene3D" id="3.60.21.10">
    <property type="match status" value="1"/>
</dbReference>
<dbReference type="GO" id="GO:0006196">
    <property type="term" value="P:AMP catabolic process"/>
    <property type="evidence" value="ECO:0007669"/>
    <property type="project" value="TreeGrafter"/>
</dbReference>
<evidence type="ECO:0000256" key="7">
    <source>
        <dbReference type="ARBA" id="ARBA00022801"/>
    </source>
</evidence>
<dbReference type="EC" id="3.1.3.5" evidence="3"/>
<dbReference type="GO" id="GO:0008253">
    <property type="term" value="F:5'-nucleotidase activity"/>
    <property type="evidence" value="ECO:0007669"/>
    <property type="project" value="UniProtKB-EC"/>
</dbReference>
<feature type="domain" description="Calcineurin-like phosphoesterase" evidence="9">
    <location>
        <begin position="36"/>
        <end position="256"/>
    </location>
</feature>
<dbReference type="AlphaFoldDB" id="A0AAV7XI92"/>
<organism evidence="11 12">
    <name type="scientific">Megalurothrips usitatus</name>
    <name type="common">bean blossom thrips</name>
    <dbReference type="NCBI Taxonomy" id="439358"/>
    <lineage>
        <taxon>Eukaryota</taxon>
        <taxon>Metazoa</taxon>
        <taxon>Ecdysozoa</taxon>
        <taxon>Arthropoda</taxon>
        <taxon>Hexapoda</taxon>
        <taxon>Insecta</taxon>
        <taxon>Pterygota</taxon>
        <taxon>Neoptera</taxon>
        <taxon>Paraneoptera</taxon>
        <taxon>Thysanoptera</taxon>
        <taxon>Terebrantia</taxon>
        <taxon>Thripoidea</taxon>
        <taxon>Thripidae</taxon>
        <taxon>Megalurothrips</taxon>
    </lineage>
</organism>
<evidence type="ECO:0000256" key="1">
    <source>
        <dbReference type="ARBA" id="ARBA00000815"/>
    </source>
</evidence>
<dbReference type="InterPro" id="IPR036907">
    <property type="entry name" value="5'-Nucleotdase_C_sf"/>
</dbReference>
<dbReference type="PROSITE" id="PS00786">
    <property type="entry name" value="5_NUCLEOTIDASE_2"/>
    <property type="match status" value="1"/>
</dbReference>
<keyword evidence="12" id="KW-1185">Reference proteome</keyword>
<evidence type="ECO:0000256" key="3">
    <source>
        <dbReference type="ARBA" id="ARBA00012643"/>
    </source>
</evidence>
<feature type="domain" description="5'-Nucleotidase C-terminal" evidence="10">
    <location>
        <begin position="361"/>
        <end position="527"/>
    </location>
</feature>
<comment type="catalytic activity">
    <reaction evidence="1">
        <text>a ribonucleoside 5'-phosphate + H2O = a ribonucleoside + phosphate</text>
        <dbReference type="Rhea" id="RHEA:12484"/>
        <dbReference type="ChEBI" id="CHEBI:15377"/>
        <dbReference type="ChEBI" id="CHEBI:18254"/>
        <dbReference type="ChEBI" id="CHEBI:43474"/>
        <dbReference type="ChEBI" id="CHEBI:58043"/>
        <dbReference type="EC" id="3.1.3.5"/>
    </reaction>
</comment>
<protein>
    <recommendedName>
        <fullName evidence="3">5'-nucleotidase</fullName>
        <ecNumber evidence="3">3.1.3.5</ecNumber>
    </recommendedName>
</protein>
<dbReference type="Gene3D" id="3.90.780.10">
    <property type="entry name" value="5'-Nucleotidase, C-terminal domain"/>
    <property type="match status" value="1"/>
</dbReference>
<dbReference type="PANTHER" id="PTHR11575">
    <property type="entry name" value="5'-NUCLEOTIDASE-RELATED"/>
    <property type="match status" value="1"/>
</dbReference>
<dbReference type="Pfam" id="PF02872">
    <property type="entry name" value="5_nucleotid_C"/>
    <property type="match status" value="1"/>
</dbReference>
<reference evidence="11" key="1">
    <citation type="submission" date="2022-12" db="EMBL/GenBank/DDBJ databases">
        <title>Chromosome-level genome assembly of the bean flower thrips Megalurothrips usitatus.</title>
        <authorList>
            <person name="Ma L."/>
            <person name="Liu Q."/>
            <person name="Li H."/>
            <person name="Cai W."/>
        </authorList>
    </citation>
    <scope>NUCLEOTIDE SEQUENCE</scope>
    <source>
        <strain evidence="11">Cailab_2022a</strain>
    </source>
</reference>
<dbReference type="GO" id="GO:0046872">
    <property type="term" value="F:metal ion binding"/>
    <property type="evidence" value="ECO:0007669"/>
    <property type="project" value="UniProtKB-KW"/>
</dbReference>
<gene>
    <name evidence="11" type="ORF">ONE63_010825</name>
</gene>
<dbReference type="FunFam" id="3.60.21.10:FF:000020">
    <property type="entry name" value="NT5E isoform 4"/>
    <property type="match status" value="1"/>
</dbReference>
<comment type="caution">
    <text evidence="11">The sequence shown here is derived from an EMBL/GenBank/DDBJ whole genome shotgun (WGS) entry which is preliminary data.</text>
</comment>
<evidence type="ECO:0000259" key="9">
    <source>
        <dbReference type="Pfam" id="PF00149"/>
    </source>
</evidence>
<evidence type="ECO:0000256" key="4">
    <source>
        <dbReference type="ARBA" id="ARBA00022723"/>
    </source>
</evidence>
<dbReference type="SUPFAM" id="SSF55816">
    <property type="entry name" value="5'-nucleotidase (syn. UDP-sugar hydrolase), C-terminal domain"/>
    <property type="match status" value="1"/>
</dbReference>
<dbReference type="Pfam" id="PF00149">
    <property type="entry name" value="Metallophos"/>
    <property type="match status" value="1"/>
</dbReference>
<dbReference type="InterPro" id="IPR006179">
    <property type="entry name" value="5_nucleotidase/apyrase"/>
</dbReference>
<feature type="chain" id="PRO_5043097299" description="5'-nucleotidase" evidence="8">
    <location>
        <begin position="17"/>
        <end position="595"/>
    </location>
</feature>
<dbReference type="GO" id="GO:0005886">
    <property type="term" value="C:plasma membrane"/>
    <property type="evidence" value="ECO:0007669"/>
    <property type="project" value="TreeGrafter"/>
</dbReference>
<keyword evidence="4" id="KW-0479">Metal-binding</keyword>
<accession>A0AAV7XI92</accession>
<dbReference type="PANTHER" id="PTHR11575:SF24">
    <property type="entry name" value="5'-NUCLEOTIDASE"/>
    <property type="match status" value="1"/>
</dbReference>
<evidence type="ECO:0000313" key="12">
    <source>
        <dbReference type="Proteomes" id="UP001075354"/>
    </source>
</evidence>
<dbReference type="CDD" id="cd07409">
    <property type="entry name" value="MPP_CD73_N"/>
    <property type="match status" value="1"/>
</dbReference>
<proteinExistence type="inferred from homology"/>
<keyword evidence="5 8" id="KW-0732">Signal</keyword>
<dbReference type="EMBL" id="JAPTSV010000009">
    <property type="protein sequence ID" value="KAJ1524317.1"/>
    <property type="molecule type" value="Genomic_DNA"/>
</dbReference>
<dbReference type="InterPro" id="IPR004843">
    <property type="entry name" value="Calcineurin-like_PHP"/>
</dbReference>
<evidence type="ECO:0000256" key="8">
    <source>
        <dbReference type="RuleBase" id="RU362119"/>
    </source>
</evidence>
<name>A0AAV7XI92_9NEOP</name>
<dbReference type="InterPro" id="IPR008334">
    <property type="entry name" value="5'-Nucleotdase_C"/>
</dbReference>
<evidence type="ECO:0000259" key="10">
    <source>
        <dbReference type="Pfam" id="PF02872"/>
    </source>
</evidence>
<dbReference type="GO" id="GO:0000166">
    <property type="term" value="F:nucleotide binding"/>
    <property type="evidence" value="ECO:0007669"/>
    <property type="project" value="UniProtKB-KW"/>
</dbReference>
<comment type="similarity">
    <text evidence="2 8">Belongs to the 5'-nucleotidase family.</text>
</comment>
<evidence type="ECO:0000256" key="5">
    <source>
        <dbReference type="ARBA" id="ARBA00022729"/>
    </source>
</evidence>
<keyword evidence="7 8" id="KW-0378">Hydrolase</keyword>
<dbReference type="InterPro" id="IPR029052">
    <property type="entry name" value="Metallo-depent_PP-like"/>
</dbReference>
<evidence type="ECO:0000313" key="11">
    <source>
        <dbReference type="EMBL" id="KAJ1524317.1"/>
    </source>
</evidence>
<dbReference type="FunFam" id="3.90.780.10:FF:000001">
    <property type="entry name" value="NT5E isoform 3"/>
    <property type="match status" value="1"/>
</dbReference>
<evidence type="ECO:0000256" key="6">
    <source>
        <dbReference type="ARBA" id="ARBA00022741"/>
    </source>
</evidence>
<dbReference type="InterPro" id="IPR006146">
    <property type="entry name" value="5'-Nucleotdase_CS"/>
</dbReference>
<dbReference type="SUPFAM" id="SSF56300">
    <property type="entry name" value="Metallo-dependent phosphatases"/>
    <property type="match status" value="1"/>
</dbReference>
<feature type="signal peptide" evidence="8">
    <location>
        <begin position="1"/>
        <end position="16"/>
    </location>
</feature>
<evidence type="ECO:0000256" key="2">
    <source>
        <dbReference type="ARBA" id="ARBA00006654"/>
    </source>
</evidence>
<sequence>MGAIMLATLFVAVAAAQQLAAASPAADPPKPFELVVIHTNDMHSRYEQTNRYSSRCNKAEAAAGNCFGGFARVATRIKRARQEALQGRAPPAIALNAGDTFQGSIYYNLFKWHMATTFINMLDFDALSLGNHEFDDGLDGLLPFVQQVRSPILAANLDLSDAPEMRPHVKPSVVLDVNGTRVGIIGYLTPETATLGKPSRARFVDEIPALTVEAERLHRDGVGIIIALGHSGYPMDKLIAAQVPHVDLVVGGHTHSFLYTGDTPDVDSPVGPYPTWVRQASGREVPVVQASCYTKYVGELRIRFDEAGEIETRTDVQGAPVLVDKSTPQDPDVERELAVWRQRLNGAVLEPLARSLVFLNGTCRARECNLGNLVSDALVYYRAVRYQGPGWTDAPIGIQNGGNIRASIDSSGNGTVTMMDVMEACPFENYLEVVYLRGDALLRMLEHSVSEYDLSGEFEKGGFLQLSGLRVTYDVTAPPGQRVVSARARCGNCSVPAYHDVDHRATYGVVTNNFLVDGGDGFSMLKDSPSLALADITPYSAMAEYLRAHRVVFPTVEGRITFVQRWPSSAAPPAPAAHTSLIASLFVVLQFALNR</sequence>